<reference evidence="1 2" key="1">
    <citation type="submission" date="2013-12" db="EMBL/GenBank/DDBJ databases">
        <title>Draft genome of the parsitic nematode Ancylostoma duodenale.</title>
        <authorList>
            <person name="Mitreva M."/>
        </authorList>
    </citation>
    <scope>NUCLEOTIDE SEQUENCE [LARGE SCALE GENOMIC DNA]</scope>
    <source>
        <strain evidence="1 2">Zhejiang</strain>
    </source>
</reference>
<protein>
    <submittedName>
        <fullName evidence="1">Uncharacterized protein</fullName>
    </submittedName>
</protein>
<evidence type="ECO:0000313" key="1">
    <source>
        <dbReference type="EMBL" id="KIH45463.1"/>
    </source>
</evidence>
<dbReference type="EMBL" id="KN772418">
    <property type="protein sequence ID" value="KIH45463.1"/>
    <property type="molecule type" value="Genomic_DNA"/>
</dbReference>
<accession>A0A0C2BNR2</accession>
<dbReference type="AlphaFoldDB" id="A0A0C2BNR2"/>
<name>A0A0C2BNR2_9BILA</name>
<organism evidence="1 2">
    <name type="scientific">Ancylostoma duodenale</name>
    <dbReference type="NCBI Taxonomy" id="51022"/>
    <lineage>
        <taxon>Eukaryota</taxon>
        <taxon>Metazoa</taxon>
        <taxon>Ecdysozoa</taxon>
        <taxon>Nematoda</taxon>
        <taxon>Chromadorea</taxon>
        <taxon>Rhabditida</taxon>
        <taxon>Rhabditina</taxon>
        <taxon>Rhabditomorpha</taxon>
        <taxon>Strongyloidea</taxon>
        <taxon>Ancylostomatidae</taxon>
        <taxon>Ancylostomatinae</taxon>
        <taxon>Ancylostoma</taxon>
    </lineage>
</organism>
<gene>
    <name evidence="1" type="ORF">ANCDUO_24496</name>
</gene>
<keyword evidence="2" id="KW-1185">Reference proteome</keyword>
<evidence type="ECO:0000313" key="2">
    <source>
        <dbReference type="Proteomes" id="UP000054047"/>
    </source>
</evidence>
<sequence>MTAQRNGDEDATQDGWGYRLDRICYQDIRQRAITDSSAKLTAMVRADNGSVYEIGFDRDLPDKRLNGRLKQ</sequence>
<proteinExistence type="predicted"/>
<dbReference type="Proteomes" id="UP000054047">
    <property type="component" value="Unassembled WGS sequence"/>
</dbReference>